<organism evidence="3 5">
    <name type="scientific">Clostridium formicaceticum</name>
    <dbReference type="NCBI Taxonomy" id="1497"/>
    <lineage>
        <taxon>Bacteria</taxon>
        <taxon>Bacillati</taxon>
        <taxon>Bacillota</taxon>
        <taxon>Clostridia</taxon>
        <taxon>Eubacteriales</taxon>
        <taxon>Clostridiaceae</taxon>
        <taxon>Clostridium</taxon>
    </lineage>
</organism>
<dbReference type="RefSeq" id="WP_070967674.1">
    <property type="nucleotide sequence ID" value="NZ_CP017603.1"/>
</dbReference>
<evidence type="ECO:0000256" key="1">
    <source>
        <dbReference type="SAM" id="Phobius"/>
    </source>
</evidence>
<keyword evidence="1" id="KW-0812">Transmembrane</keyword>
<dbReference type="AlphaFoldDB" id="A0AAC9RK07"/>
<dbReference type="EMBL" id="CP017603">
    <property type="protein sequence ID" value="AOY76329.1"/>
    <property type="molecule type" value="Genomic_DNA"/>
</dbReference>
<name>A0AAC9RK07_9CLOT</name>
<feature type="transmembrane region" description="Helical" evidence="1">
    <location>
        <begin position="12"/>
        <end position="41"/>
    </location>
</feature>
<accession>A0AAC9RK07</accession>
<dbReference type="KEGG" id="cfm:BJL90_10690"/>
<proteinExistence type="predicted"/>
<dbReference type="PANTHER" id="PTHR39165:SF1">
    <property type="entry name" value="DUF456 DOMAIN-CONTAINING PROTEIN"/>
    <property type="match status" value="1"/>
</dbReference>
<feature type="transmembrane region" description="Helical" evidence="1">
    <location>
        <begin position="133"/>
        <end position="158"/>
    </location>
</feature>
<dbReference type="InterPro" id="IPR007403">
    <property type="entry name" value="DUF456"/>
</dbReference>
<keyword evidence="1" id="KW-0472">Membrane</keyword>
<feature type="transmembrane region" description="Helical" evidence="1">
    <location>
        <begin position="81"/>
        <end position="113"/>
    </location>
</feature>
<reference evidence="3 5" key="2">
    <citation type="submission" date="2017-03" db="EMBL/GenBank/DDBJ databases">
        <title>Complete sequence of Clostridium formicaceticum DSM 92.</title>
        <authorList>
            <person name="Poehlein A."/>
            <person name="Karl M."/>
            <person name="Bengelsdorf F.R."/>
            <person name="Duerre P."/>
            <person name="Daniel R."/>
        </authorList>
    </citation>
    <scope>NUCLEOTIDE SEQUENCE [LARGE SCALE GENOMIC DNA]</scope>
    <source>
        <strain evidence="3 5">DSM 92</strain>
    </source>
</reference>
<evidence type="ECO:0000313" key="5">
    <source>
        <dbReference type="Proteomes" id="UP000192478"/>
    </source>
</evidence>
<keyword evidence="1" id="KW-1133">Transmembrane helix</keyword>
<dbReference type="PANTHER" id="PTHR39165">
    <property type="entry name" value="IG HYPOTHETICAL 17883"/>
    <property type="match status" value="1"/>
</dbReference>
<gene>
    <name evidence="2" type="ORF">BJL90_10690</name>
    <name evidence="3" type="ORF">CLFO_10450</name>
</gene>
<dbReference type="Proteomes" id="UP000192478">
    <property type="component" value="Chromosome"/>
</dbReference>
<evidence type="ECO:0000313" key="2">
    <source>
        <dbReference type="EMBL" id="AOY76329.1"/>
    </source>
</evidence>
<protein>
    <recommendedName>
        <fullName evidence="6">DUF456 domain-containing protein</fullName>
    </recommendedName>
</protein>
<evidence type="ECO:0000313" key="4">
    <source>
        <dbReference type="Proteomes" id="UP000177894"/>
    </source>
</evidence>
<evidence type="ECO:0000313" key="3">
    <source>
        <dbReference type="EMBL" id="ARE86718.1"/>
    </source>
</evidence>
<dbReference type="Proteomes" id="UP000177894">
    <property type="component" value="Chromosome"/>
</dbReference>
<feature type="transmembrane region" description="Helical" evidence="1">
    <location>
        <begin position="47"/>
        <end position="69"/>
    </location>
</feature>
<evidence type="ECO:0008006" key="6">
    <source>
        <dbReference type="Google" id="ProtNLM"/>
    </source>
</evidence>
<dbReference type="EMBL" id="CP020559">
    <property type="protein sequence ID" value="ARE86718.1"/>
    <property type="molecule type" value="Genomic_DNA"/>
</dbReference>
<keyword evidence="4" id="KW-1185">Reference proteome</keyword>
<reference evidence="2 4" key="1">
    <citation type="submission" date="2016-10" db="EMBL/GenBank/DDBJ databases">
        <title>Complete Genome Sequence of Acetogen Clostridium formicoaceticum ATCC 27076.</title>
        <authorList>
            <person name="Bao T."/>
            <person name="Cheng C."/>
            <person name="Zhao J."/>
            <person name="Yang S.-T."/>
            <person name="Wang J."/>
            <person name="Wang M."/>
        </authorList>
    </citation>
    <scope>NUCLEOTIDE SEQUENCE [LARGE SCALE GENOMIC DNA]</scope>
    <source>
        <strain evidence="2 4">ATCC 27076</strain>
    </source>
</reference>
<sequence length="159" mass="17284">MENALIIISFALILLGILGIFIPVLPGPIFVLLGIVVYGFVTDFTVISLYWIVLFSILTFVTIVIDYLASFLTAKRFNVSSWGMIGMFIGGFSGLVIFNVIGLIIGQVVGLTMGELLSGRAWKESMKAGGAGVFAYFVSLIVKLFVTSIIVGIFIYLIR</sequence>
<dbReference type="Pfam" id="PF04306">
    <property type="entry name" value="DUF456"/>
    <property type="match status" value="1"/>
</dbReference>